<dbReference type="AlphaFoldDB" id="A0A0A9BEC3"/>
<reference evidence="1" key="1">
    <citation type="submission" date="2014-09" db="EMBL/GenBank/DDBJ databases">
        <authorList>
            <person name="Magalhaes I.L.F."/>
            <person name="Oliveira U."/>
            <person name="Santos F.R."/>
            <person name="Vidigal T.H.D.A."/>
            <person name="Brescovit A.D."/>
            <person name="Santos A.J."/>
        </authorList>
    </citation>
    <scope>NUCLEOTIDE SEQUENCE</scope>
    <source>
        <tissue evidence="1">Shoot tissue taken approximately 20 cm above the soil surface</tissue>
    </source>
</reference>
<name>A0A0A9BEC3_ARUDO</name>
<reference evidence="1" key="2">
    <citation type="journal article" date="2015" name="Data Brief">
        <title>Shoot transcriptome of the giant reed, Arundo donax.</title>
        <authorList>
            <person name="Barrero R.A."/>
            <person name="Guerrero F.D."/>
            <person name="Moolhuijzen P."/>
            <person name="Goolsby J.A."/>
            <person name="Tidwell J."/>
            <person name="Bellgard S.E."/>
            <person name="Bellgard M.I."/>
        </authorList>
    </citation>
    <scope>NUCLEOTIDE SEQUENCE</scope>
    <source>
        <tissue evidence="1">Shoot tissue taken approximately 20 cm above the soil surface</tissue>
    </source>
</reference>
<sequence length="36" mass="4295">MMESDLFSCVDRFIPLLWRKSFVQFSVGPRVHIYCS</sequence>
<evidence type="ECO:0000313" key="1">
    <source>
        <dbReference type="EMBL" id="JAD61676.1"/>
    </source>
</evidence>
<dbReference type="EMBL" id="GBRH01236219">
    <property type="protein sequence ID" value="JAD61676.1"/>
    <property type="molecule type" value="Transcribed_RNA"/>
</dbReference>
<protein>
    <submittedName>
        <fullName evidence="1">Uncharacterized protein</fullName>
    </submittedName>
</protein>
<proteinExistence type="predicted"/>
<organism evidence="1">
    <name type="scientific">Arundo donax</name>
    <name type="common">Giant reed</name>
    <name type="synonym">Donax arundinaceus</name>
    <dbReference type="NCBI Taxonomy" id="35708"/>
    <lineage>
        <taxon>Eukaryota</taxon>
        <taxon>Viridiplantae</taxon>
        <taxon>Streptophyta</taxon>
        <taxon>Embryophyta</taxon>
        <taxon>Tracheophyta</taxon>
        <taxon>Spermatophyta</taxon>
        <taxon>Magnoliopsida</taxon>
        <taxon>Liliopsida</taxon>
        <taxon>Poales</taxon>
        <taxon>Poaceae</taxon>
        <taxon>PACMAD clade</taxon>
        <taxon>Arundinoideae</taxon>
        <taxon>Arundineae</taxon>
        <taxon>Arundo</taxon>
    </lineage>
</organism>
<accession>A0A0A9BEC3</accession>